<feature type="compositionally biased region" description="Pro residues" evidence="2">
    <location>
        <begin position="540"/>
        <end position="558"/>
    </location>
</feature>
<feature type="compositionally biased region" description="Low complexity" evidence="2">
    <location>
        <begin position="520"/>
        <end position="539"/>
    </location>
</feature>
<name>A0A2N9HQ38_FAGSY</name>
<sequence length="572" mass="62638">MVVILTGLNRASLLLQLLPETSVHPVLPTALIIRARFPKPENCNARSLLTRRHAPRLSPTNPPVLISAAAARLLRLSCASYPRIRLVKTNLHQKSRRQKTIQAPPRAGESSGVFFDNTKLPQTVIAAHPSSSSKNGSKYCKNCYQQEHLLFECPTVQCWYCHKIGHIVYNCPTRPPKPGHSRTFPRPGNPSVVATAKESFSAPSLSYVSISELRSLVFSIVKQILSTSGKVSSAVSDHTGSVSTPTLSLSDTYLIPNLTLNLISVGQLCELGYDLWFGSSGCRVQDPRTNQVLGTGRRVGRMFELTSLHLPSTPTPPPSQVAHTASVFPLSLWHLRLDFIHTQGTLFSVPAAGTSQQNGRAERKHRHILDSVRAFLISASCPERFWGEAALTAVYTINRLPSSALQNVTPFECLYGTPASYSSLRVFGCACFVLLQPHEHSKLEPRSRLCCFLGYGIEHKGYRCWDPISQRLRISRHVVFWEHTMFNSLSKFTTCSTPSFFTNPSLPLFPISPADSPASPLAPPLAVDPVLDQTPDLPLAAPPADSPASPQEPAPPVDPVTDQTSSPPPSSF</sequence>
<gene>
    <name evidence="4" type="ORF">FSB_LOCUS41755</name>
</gene>
<accession>A0A2N9HQ38</accession>
<dbReference type="SUPFAM" id="SSF53098">
    <property type="entry name" value="Ribonuclease H-like"/>
    <property type="match status" value="1"/>
</dbReference>
<dbReference type="InterPro" id="IPR039537">
    <property type="entry name" value="Retrotran_Ty1/copia-like"/>
</dbReference>
<feature type="domain" description="CCHC-type" evidence="3">
    <location>
        <begin position="158"/>
        <end position="172"/>
    </location>
</feature>
<keyword evidence="1" id="KW-0862">Zinc</keyword>
<dbReference type="InterPro" id="IPR036875">
    <property type="entry name" value="Znf_CCHC_sf"/>
</dbReference>
<keyword evidence="1" id="KW-0479">Metal-binding</keyword>
<dbReference type="Gene3D" id="3.30.420.10">
    <property type="entry name" value="Ribonuclease H-like superfamily/Ribonuclease H"/>
    <property type="match status" value="1"/>
</dbReference>
<dbReference type="SMART" id="SM00343">
    <property type="entry name" value="ZnF_C2HC"/>
    <property type="match status" value="2"/>
</dbReference>
<dbReference type="PROSITE" id="PS50158">
    <property type="entry name" value="ZF_CCHC"/>
    <property type="match status" value="1"/>
</dbReference>
<evidence type="ECO:0000259" key="3">
    <source>
        <dbReference type="PROSITE" id="PS50158"/>
    </source>
</evidence>
<dbReference type="Gene3D" id="4.10.60.10">
    <property type="entry name" value="Zinc finger, CCHC-type"/>
    <property type="match status" value="1"/>
</dbReference>
<feature type="region of interest" description="Disordered" evidence="2">
    <location>
        <begin position="520"/>
        <end position="572"/>
    </location>
</feature>
<dbReference type="InterPro" id="IPR057670">
    <property type="entry name" value="SH3_retrovirus"/>
</dbReference>
<dbReference type="PANTHER" id="PTHR42648:SF26">
    <property type="entry name" value="INTEGRASE CATALYTIC DOMAIN-CONTAINING PROTEIN"/>
    <property type="match status" value="1"/>
</dbReference>
<protein>
    <recommendedName>
        <fullName evidence="3">CCHC-type domain-containing protein</fullName>
    </recommendedName>
</protein>
<dbReference type="GO" id="GO:0003676">
    <property type="term" value="F:nucleic acid binding"/>
    <property type="evidence" value="ECO:0007669"/>
    <property type="project" value="InterPro"/>
</dbReference>
<proteinExistence type="predicted"/>
<dbReference type="Pfam" id="PF25597">
    <property type="entry name" value="SH3_retrovirus"/>
    <property type="match status" value="1"/>
</dbReference>
<evidence type="ECO:0000256" key="1">
    <source>
        <dbReference type="PROSITE-ProRule" id="PRU00047"/>
    </source>
</evidence>
<keyword evidence="1" id="KW-0863">Zinc-finger</keyword>
<evidence type="ECO:0000313" key="4">
    <source>
        <dbReference type="EMBL" id="SPD13873.1"/>
    </source>
</evidence>
<dbReference type="PANTHER" id="PTHR42648">
    <property type="entry name" value="TRANSPOSASE, PUTATIVE-RELATED"/>
    <property type="match status" value="1"/>
</dbReference>
<dbReference type="InterPro" id="IPR001878">
    <property type="entry name" value="Znf_CCHC"/>
</dbReference>
<dbReference type="AlphaFoldDB" id="A0A2N9HQ38"/>
<reference evidence="4" key="1">
    <citation type="submission" date="2018-02" db="EMBL/GenBank/DDBJ databases">
        <authorList>
            <person name="Cohen D.B."/>
            <person name="Kent A.D."/>
        </authorList>
    </citation>
    <scope>NUCLEOTIDE SEQUENCE</scope>
</reference>
<dbReference type="InterPro" id="IPR012337">
    <property type="entry name" value="RNaseH-like_sf"/>
</dbReference>
<dbReference type="EMBL" id="OIVN01003835">
    <property type="protein sequence ID" value="SPD13873.1"/>
    <property type="molecule type" value="Genomic_DNA"/>
</dbReference>
<dbReference type="GO" id="GO:0008270">
    <property type="term" value="F:zinc ion binding"/>
    <property type="evidence" value="ECO:0007669"/>
    <property type="project" value="UniProtKB-KW"/>
</dbReference>
<evidence type="ECO:0000256" key="2">
    <source>
        <dbReference type="SAM" id="MobiDB-lite"/>
    </source>
</evidence>
<dbReference type="InterPro" id="IPR036397">
    <property type="entry name" value="RNaseH_sf"/>
</dbReference>
<dbReference type="SUPFAM" id="SSF57756">
    <property type="entry name" value="Retrovirus zinc finger-like domains"/>
    <property type="match status" value="1"/>
</dbReference>
<organism evidence="4">
    <name type="scientific">Fagus sylvatica</name>
    <name type="common">Beechnut</name>
    <dbReference type="NCBI Taxonomy" id="28930"/>
    <lineage>
        <taxon>Eukaryota</taxon>
        <taxon>Viridiplantae</taxon>
        <taxon>Streptophyta</taxon>
        <taxon>Embryophyta</taxon>
        <taxon>Tracheophyta</taxon>
        <taxon>Spermatophyta</taxon>
        <taxon>Magnoliopsida</taxon>
        <taxon>eudicotyledons</taxon>
        <taxon>Gunneridae</taxon>
        <taxon>Pentapetalae</taxon>
        <taxon>rosids</taxon>
        <taxon>fabids</taxon>
        <taxon>Fagales</taxon>
        <taxon>Fagaceae</taxon>
        <taxon>Fagus</taxon>
    </lineage>
</organism>